<keyword evidence="8" id="KW-0479">Metal-binding</keyword>
<evidence type="ECO:0000256" key="9">
    <source>
        <dbReference type="SAM" id="MobiDB-lite"/>
    </source>
</evidence>
<dbReference type="CDD" id="cd00303">
    <property type="entry name" value="retropepsin_like"/>
    <property type="match status" value="1"/>
</dbReference>
<dbReference type="EMBL" id="CAJOBZ010000004">
    <property type="protein sequence ID" value="CAF4783250.1"/>
    <property type="molecule type" value="Genomic_DNA"/>
</dbReference>
<evidence type="ECO:0000256" key="4">
    <source>
        <dbReference type="ARBA" id="ARBA00022722"/>
    </source>
</evidence>
<dbReference type="SUPFAM" id="SSF50630">
    <property type="entry name" value="Acid proteases"/>
    <property type="match status" value="1"/>
</dbReference>
<keyword evidence="8" id="KW-0863">Zinc-finger</keyword>
<dbReference type="InterPro" id="IPR043128">
    <property type="entry name" value="Rev_trsase/Diguanyl_cyclase"/>
</dbReference>
<keyword evidence="14" id="KW-1185">Reference proteome</keyword>
<evidence type="ECO:0000256" key="8">
    <source>
        <dbReference type="PROSITE-ProRule" id="PRU00047"/>
    </source>
</evidence>
<feature type="compositionally biased region" description="Polar residues" evidence="9">
    <location>
        <begin position="380"/>
        <end position="391"/>
    </location>
</feature>
<keyword evidence="5" id="KW-0255">Endonuclease</keyword>
<keyword evidence="6" id="KW-0378">Hydrolase</keyword>
<dbReference type="CDD" id="cd01647">
    <property type="entry name" value="RT_LTR"/>
    <property type="match status" value="1"/>
</dbReference>
<dbReference type="InterPro" id="IPR001995">
    <property type="entry name" value="Peptidase_A2_cat"/>
</dbReference>
<dbReference type="GO" id="GO:0006508">
    <property type="term" value="P:proteolysis"/>
    <property type="evidence" value="ECO:0007669"/>
    <property type="project" value="InterPro"/>
</dbReference>
<gene>
    <name evidence="13" type="ORF">PMACD_LOCUS2458</name>
</gene>
<dbReference type="GO" id="GO:0004190">
    <property type="term" value="F:aspartic-type endopeptidase activity"/>
    <property type="evidence" value="ECO:0007669"/>
    <property type="project" value="InterPro"/>
</dbReference>
<evidence type="ECO:0000256" key="3">
    <source>
        <dbReference type="ARBA" id="ARBA00022695"/>
    </source>
</evidence>
<dbReference type="Pfam" id="PF17921">
    <property type="entry name" value="Integrase_H2C2"/>
    <property type="match status" value="1"/>
</dbReference>
<dbReference type="PROSITE" id="PS00141">
    <property type="entry name" value="ASP_PROTEASE"/>
    <property type="match status" value="1"/>
</dbReference>
<keyword evidence="4" id="KW-0540">Nuclease</keyword>
<sequence length="1152" mass="130099">MSGLSSRLEGQRHSREKRRSSCREARRDSVDSRYTPPGRSLYSRSSNRRNRSSRRRDVSHDPHSSRKRRDSSRYVAFDRILSRLEVIEARLPVSVDSVSPSRPVNGSHLVSTPLAVQSSASKPGSGMAKEVIEGSIPHTLDMKTSEAKEEGSSIVEALTALFKAKSHNFYISPFDPNVHDFDVWCNEVDRARLLNNWDDHECLGRIGSCLKGDAKLWLNDWVTNDRSWSNFKLEFRSLCPRNVDMASVLFEVMSTNSNKFSTYAEYARKSLLRLNIVKGLSDELKTAIVVRGISDPQIKAAATNAKLHSKGLIEFLSVYIKPKYDYRQSNNTVRSFSSSGPSYTRKREASRFDNNKITCHTCGKLGHKKWHCPKKLRADPTTSTQSDSFTKPSPIALSDNQNRLDPKQSNVISAVLQKVPVDVLIDSGSDISLISESVLRYFNLNRVPTYRLMRGIGSQEIESTSLITTVIEFPEVSLEIDLFVVPSQCINAPILIGTDVLNRKGLIYIRSNGEQRLVRSGIGPIVQHVVVVDDGSVSTPLIGADRDRLLTIIHEFSDLFISGTAASTVNTGSMEIRLTSNTPISHRPYKLSIDEKNRGRDIVSDLLSKGILRESQSDYASPIILVKKKDGSDRMCVDYRALNSITVKEKFPLPLIDDHVDKLGSYKIFTSLDMATGFHQVPMRDDDSISKTAFVTPEGHYEYLKMPYGLANAPIVYQRIISKTLKTLIDAGKALTYIDDVLLLSNSVEEGLDTLKEVLHTLKTAGFSINLKKCTFLDSEIEYLGRLIGHGQVRPSLGKVDALIRSPKPTNVKEVRQFLGLAGYFRRYISGYASKTACIAKLLRKGLPFLWGAEQDTARDYIIHCLTNEPVLAIFNPRLPTELHTDASAIGLGAILLQEHAGRRKRVVGYFSKSTQGAESRYHSYELETLAVVRALQHFRHYLIGIAFKIVTDCNSLKLTEHKKDLLPRVARWWVYLQDLNFTLDYRKGVLMQHADFLSRNPPLSTANVSHIRNPSSWAKIAQTADVETQELISRLKDGQLDDTRYVIKNDLLYYKFTPTGEDPRLLCYIPKGHRLSLLRVFHDEHDHIGTDRTTDLILRHFWFPSLRQFVKKYISYCLVCLAHKKFPGLRHNRFNPGQSQISLFLLYTPMS</sequence>
<dbReference type="GO" id="GO:0008270">
    <property type="term" value="F:zinc ion binding"/>
    <property type="evidence" value="ECO:0007669"/>
    <property type="project" value="UniProtKB-KW"/>
</dbReference>
<evidence type="ECO:0000256" key="7">
    <source>
        <dbReference type="ARBA" id="ARBA00022918"/>
    </source>
</evidence>
<evidence type="ECO:0000256" key="1">
    <source>
        <dbReference type="ARBA" id="ARBA00012493"/>
    </source>
</evidence>
<dbReference type="Gene3D" id="3.10.10.10">
    <property type="entry name" value="HIV Type 1 Reverse Transcriptase, subunit A, domain 1"/>
    <property type="match status" value="1"/>
</dbReference>
<dbReference type="InterPro" id="IPR001878">
    <property type="entry name" value="Znf_CCHC"/>
</dbReference>
<dbReference type="InterPro" id="IPR043502">
    <property type="entry name" value="DNA/RNA_pol_sf"/>
</dbReference>
<dbReference type="FunFam" id="3.10.20.370:FF:000001">
    <property type="entry name" value="Retrovirus-related Pol polyprotein from transposon 17.6-like protein"/>
    <property type="match status" value="1"/>
</dbReference>
<comment type="caution">
    <text evidence="13">The sequence shown here is derived from an EMBL/GenBank/DDBJ whole genome shotgun (WGS) entry which is preliminary data.</text>
</comment>
<evidence type="ECO:0000313" key="14">
    <source>
        <dbReference type="Proteomes" id="UP000663880"/>
    </source>
</evidence>
<dbReference type="Proteomes" id="UP000663880">
    <property type="component" value="Unassembled WGS sequence"/>
</dbReference>
<dbReference type="AlphaFoldDB" id="A0A821NCI5"/>
<feature type="compositionally biased region" description="Basic and acidic residues" evidence="9">
    <location>
        <begin position="9"/>
        <end position="31"/>
    </location>
</feature>
<feature type="region of interest" description="Disordered" evidence="9">
    <location>
        <begin position="1"/>
        <end position="71"/>
    </location>
</feature>
<dbReference type="Gene3D" id="2.40.70.10">
    <property type="entry name" value="Acid Proteases"/>
    <property type="match status" value="1"/>
</dbReference>
<dbReference type="GO" id="GO:0004519">
    <property type="term" value="F:endonuclease activity"/>
    <property type="evidence" value="ECO:0007669"/>
    <property type="project" value="UniProtKB-KW"/>
</dbReference>
<dbReference type="PROSITE" id="PS50878">
    <property type="entry name" value="RT_POL"/>
    <property type="match status" value="1"/>
</dbReference>
<keyword evidence="7" id="KW-0695">RNA-directed DNA polymerase</keyword>
<evidence type="ECO:0000256" key="6">
    <source>
        <dbReference type="ARBA" id="ARBA00022801"/>
    </source>
</evidence>
<dbReference type="PROSITE" id="PS50175">
    <property type="entry name" value="ASP_PROT_RETROV"/>
    <property type="match status" value="1"/>
</dbReference>
<dbReference type="Gene3D" id="1.10.340.70">
    <property type="match status" value="1"/>
</dbReference>
<evidence type="ECO:0000259" key="10">
    <source>
        <dbReference type="PROSITE" id="PS50158"/>
    </source>
</evidence>
<accession>A0A821NCI5</accession>
<dbReference type="InterPro" id="IPR021109">
    <property type="entry name" value="Peptidase_aspartic_dom_sf"/>
</dbReference>
<evidence type="ECO:0000313" key="13">
    <source>
        <dbReference type="EMBL" id="CAF4783250.1"/>
    </source>
</evidence>
<dbReference type="CDD" id="cd09274">
    <property type="entry name" value="RNase_HI_RT_Ty3"/>
    <property type="match status" value="1"/>
</dbReference>
<dbReference type="Pfam" id="PF00078">
    <property type="entry name" value="RVT_1"/>
    <property type="match status" value="1"/>
</dbReference>
<dbReference type="EC" id="2.7.7.49" evidence="1"/>
<dbReference type="OrthoDB" id="417598at2759"/>
<dbReference type="SUPFAM" id="SSF56672">
    <property type="entry name" value="DNA/RNA polymerases"/>
    <property type="match status" value="1"/>
</dbReference>
<dbReference type="InterPro" id="IPR036875">
    <property type="entry name" value="Znf_CCHC_sf"/>
</dbReference>
<dbReference type="Pfam" id="PF17917">
    <property type="entry name" value="RT_RNaseH"/>
    <property type="match status" value="1"/>
</dbReference>
<evidence type="ECO:0000256" key="2">
    <source>
        <dbReference type="ARBA" id="ARBA00022679"/>
    </source>
</evidence>
<dbReference type="SUPFAM" id="SSF57756">
    <property type="entry name" value="Retrovirus zinc finger-like domains"/>
    <property type="match status" value="1"/>
</dbReference>
<feature type="domain" description="Reverse transcriptase" evidence="12">
    <location>
        <begin position="607"/>
        <end position="788"/>
    </location>
</feature>
<dbReference type="Gene3D" id="3.30.70.270">
    <property type="match status" value="2"/>
</dbReference>
<dbReference type="InterPro" id="IPR050951">
    <property type="entry name" value="Retrovirus_Pol_polyprotein"/>
</dbReference>
<organism evidence="13 14">
    <name type="scientific">Pieris macdunnoughi</name>
    <dbReference type="NCBI Taxonomy" id="345717"/>
    <lineage>
        <taxon>Eukaryota</taxon>
        <taxon>Metazoa</taxon>
        <taxon>Ecdysozoa</taxon>
        <taxon>Arthropoda</taxon>
        <taxon>Hexapoda</taxon>
        <taxon>Insecta</taxon>
        <taxon>Pterygota</taxon>
        <taxon>Neoptera</taxon>
        <taxon>Endopterygota</taxon>
        <taxon>Lepidoptera</taxon>
        <taxon>Glossata</taxon>
        <taxon>Ditrysia</taxon>
        <taxon>Papilionoidea</taxon>
        <taxon>Pieridae</taxon>
        <taxon>Pierinae</taxon>
        <taxon>Pieris</taxon>
    </lineage>
</organism>
<dbReference type="PANTHER" id="PTHR37984">
    <property type="entry name" value="PROTEIN CBG26694"/>
    <property type="match status" value="1"/>
</dbReference>
<dbReference type="FunFam" id="3.30.70.270:FF:000020">
    <property type="entry name" value="Transposon Tf2-6 polyprotein-like Protein"/>
    <property type="match status" value="1"/>
</dbReference>
<dbReference type="PANTHER" id="PTHR37984:SF5">
    <property type="entry name" value="PROTEIN NYNRIN-LIKE"/>
    <property type="match status" value="1"/>
</dbReference>
<evidence type="ECO:0000259" key="12">
    <source>
        <dbReference type="PROSITE" id="PS50878"/>
    </source>
</evidence>
<name>A0A821NCI5_9NEOP</name>
<protein>
    <recommendedName>
        <fullName evidence="1">RNA-directed DNA polymerase</fullName>
        <ecNumber evidence="1">2.7.7.49</ecNumber>
    </recommendedName>
</protein>
<reference evidence="13" key="1">
    <citation type="submission" date="2021-02" db="EMBL/GenBank/DDBJ databases">
        <authorList>
            <person name="Steward A R."/>
        </authorList>
    </citation>
    <scope>NUCLEOTIDE SEQUENCE</scope>
</reference>
<keyword evidence="2" id="KW-0808">Transferase</keyword>
<keyword evidence="8" id="KW-0862">Zinc</keyword>
<evidence type="ECO:0000256" key="5">
    <source>
        <dbReference type="ARBA" id="ARBA00022759"/>
    </source>
</evidence>
<dbReference type="InterPro" id="IPR041588">
    <property type="entry name" value="Integrase_H2C2"/>
</dbReference>
<feature type="compositionally biased region" description="Basic and acidic residues" evidence="9">
    <location>
        <begin position="55"/>
        <end position="64"/>
    </location>
</feature>
<dbReference type="PROSITE" id="PS50158">
    <property type="entry name" value="ZF_CCHC"/>
    <property type="match status" value="1"/>
</dbReference>
<feature type="domain" description="CCHC-type" evidence="10">
    <location>
        <begin position="359"/>
        <end position="374"/>
    </location>
</feature>
<keyword evidence="3" id="KW-0548">Nucleotidyltransferase</keyword>
<feature type="domain" description="Peptidase A2" evidence="11">
    <location>
        <begin position="421"/>
        <end position="500"/>
    </location>
</feature>
<dbReference type="GO" id="GO:0003964">
    <property type="term" value="F:RNA-directed DNA polymerase activity"/>
    <property type="evidence" value="ECO:0007669"/>
    <property type="project" value="UniProtKB-KW"/>
</dbReference>
<dbReference type="InterPro" id="IPR041373">
    <property type="entry name" value="RT_RNaseH"/>
</dbReference>
<dbReference type="GO" id="GO:0003676">
    <property type="term" value="F:nucleic acid binding"/>
    <property type="evidence" value="ECO:0007669"/>
    <property type="project" value="InterPro"/>
</dbReference>
<feature type="region of interest" description="Disordered" evidence="9">
    <location>
        <begin position="376"/>
        <end position="402"/>
    </location>
</feature>
<dbReference type="InterPro" id="IPR001969">
    <property type="entry name" value="Aspartic_peptidase_AS"/>
</dbReference>
<dbReference type="InterPro" id="IPR000477">
    <property type="entry name" value="RT_dom"/>
</dbReference>
<proteinExistence type="predicted"/>
<evidence type="ECO:0000259" key="11">
    <source>
        <dbReference type="PROSITE" id="PS50175"/>
    </source>
</evidence>